<feature type="transmembrane region" description="Helical" evidence="1">
    <location>
        <begin position="436"/>
        <end position="458"/>
    </location>
</feature>
<feature type="transmembrane region" description="Helical" evidence="1">
    <location>
        <begin position="43"/>
        <end position="61"/>
    </location>
</feature>
<feature type="transmembrane region" description="Helical" evidence="1">
    <location>
        <begin position="335"/>
        <end position="353"/>
    </location>
</feature>
<feature type="transmembrane region" description="Helical" evidence="1">
    <location>
        <begin position="82"/>
        <end position="101"/>
    </location>
</feature>
<keyword evidence="2" id="KW-0732">Signal</keyword>
<evidence type="ECO:0000313" key="3">
    <source>
        <dbReference type="EMBL" id="MFC4670204.1"/>
    </source>
</evidence>
<name>A0ABV9KJD5_9RHOB</name>
<feature type="transmembrane region" description="Helical" evidence="1">
    <location>
        <begin position="121"/>
        <end position="140"/>
    </location>
</feature>
<keyword evidence="1" id="KW-0472">Membrane</keyword>
<evidence type="ECO:0000256" key="2">
    <source>
        <dbReference type="SAM" id="SignalP"/>
    </source>
</evidence>
<reference evidence="4" key="1">
    <citation type="journal article" date="2019" name="Int. J. Syst. Evol. Microbiol.">
        <title>The Global Catalogue of Microorganisms (GCM) 10K type strain sequencing project: providing services to taxonomists for standard genome sequencing and annotation.</title>
        <authorList>
            <consortium name="The Broad Institute Genomics Platform"/>
            <consortium name="The Broad Institute Genome Sequencing Center for Infectious Disease"/>
            <person name="Wu L."/>
            <person name="Ma J."/>
        </authorList>
    </citation>
    <scope>NUCLEOTIDE SEQUENCE [LARGE SCALE GENOMIC DNA]</scope>
    <source>
        <strain evidence="4">CGMCC 4.7283</strain>
    </source>
</reference>
<keyword evidence="1" id="KW-0812">Transmembrane</keyword>
<evidence type="ECO:0000256" key="1">
    <source>
        <dbReference type="SAM" id="Phobius"/>
    </source>
</evidence>
<feature type="transmembrane region" description="Helical" evidence="1">
    <location>
        <begin position="198"/>
        <end position="217"/>
    </location>
</feature>
<gene>
    <name evidence="3" type="ORF">ACFO5X_16690</name>
</gene>
<accession>A0ABV9KJD5</accession>
<evidence type="ECO:0000313" key="4">
    <source>
        <dbReference type="Proteomes" id="UP001595973"/>
    </source>
</evidence>
<keyword evidence="1" id="KW-1133">Transmembrane helix</keyword>
<feature type="chain" id="PRO_5046713495" description="Fenitrothion hydrolase" evidence="2">
    <location>
        <begin position="30"/>
        <end position="463"/>
    </location>
</feature>
<comment type="caution">
    <text evidence="3">The sequence shown here is derived from an EMBL/GenBank/DDBJ whole genome shotgun (WGS) entry which is preliminary data.</text>
</comment>
<dbReference type="RefSeq" id="WP_380718958.1">
    <property type="nucleotide sequence ID" value="NZ_JBHSGI010000024.1"/>
</dbReference>
<feature type="transmembrane region" description="Helical" evidence="1">
    <location>
        <begin position="401"/>
        <end position="424"/>
    </location>
</feature>
<evidence type="ECO:0008006" key="5">
    <source>
        <dbReference type="Google" id="ProtNLM"/>
    </source>
</evidence>
<dbReference type="EMBL" id="JBHSGI010000024">
    <property type="protein sequence ID" value="MFC4670204.1"/>
    <property type="molecule type" value="Genomic_DNA"/>
</dbReference>
<organism evidence="3 4">
    <name type="scientific">Seohaeicola nanhaiensis</name>
    <dbReference type="NCBI Taxonomy" id="1387282"/>
    <lineage>
        <taxon>Bacteria</taxon>
        <taxon>Pseudomonadati</taxon>
        <taxon>Pseudomonadota</taxon>
        <taxon>Alphaproteobacteria</taxon>
        <taxon>Rhodobacterales</taxon>
        <taxon>Roseobacteraceae</taxon>
        <taxon>Seohaeicola</taxon>
    </lineage>
</organism>
<feature type="transmembrane region" description="Helical" evidence="1">
    <location>
        <begin position="161"/>
        <end position="183"/>
    </location>
</feature>
<feature type="transmembrane region" description="Helical" evidence="1">
    <location>
        <begin position="296"/>
        <end position="323"/>
    </location>
</feature>
<dbReference type="Proteomes" id="UP001595973">
    <property type="component" value="Unassembled WGS sequence"/>
</dbReference>
<sequence>MTVTQDFLLRKRGLLAFALLSPGAARAHASEQGFVLLLPTDVYIAAGSASVAATVVLLALLPEAWLARAFAPLRMGRGRRDGWALATSWAGFAVLMALLWAGVAGARDPLANPLPLAVWTVWWIAFTAVVGLVGDIWAWVNPWRGPVLMMRALGLRTSWHLSRRVAPWVALAGFLAFTGFLLADPAPFDPARLARVAGLYWLAAFLGALAFGPRFLLRGEPFGVFFRAYGQLGLIARGRIGLWGWQILRAPAPPLGLALFLVAMLGSGSFDGLNETFWWLARIGINPLEFPGRSVVIVPSLAGLLAANLALALAFALVVRAGIALAGGGMGWAEGFCRFAPALLPIALGYHVAHYLTALLVDGQYALIAASDPFARGWDLLGLGRFQVTTGFFNTQDSVRAIFLTQAGAVVAGHMLSIVLAHAIAARQFPTRRRAVLSQLPVAAFMVAYTLFGLWLLASPRGA</sequence>
<feature type="transmembrane region" description="Helical" evidence="1">
    <location>
        <begin position="247"/>
        <end position="270"/>
    </location>
</feature>
<keyword evidence="4" id="KW-1185">Reference proteome</keyword>
<proteinExistence type="predicted"/>
<feature type="signal peptide" evidence="2">
    <location>
        <begin position="1"/>
        <end position="29"/>
    </location>
</feature>
<protein>
    <recommendedName>
        <fullName evidence="5">Fenitrothion hydrolase</fullName>
    </recommendedName>
</protein>